<evidence type="ECO:0000256" key="6">
    <source>
        <dbReference type="ARBA" id="ARBA00020337"/>
    </source>
</evidence>
<dbReference type="GO" id="GO:0006098">
    <property type="term" value="P:pentose-phosphate shunt"/>
    <property type="evidence" value="ECO:0007669"/>
    <property type="project" value="UniProtKB-UniPathway"/>
</dbReference>
<gene>
    <name evidence="7 9" type="primary">pgl</name>
    <name evidence="9" type="ORF">H9L17_14525</name>
</gene>
<dbReference type="EMBL" id="CP060711">
    <property type="protein sequence ID" value="QNN46364.1"/>
    <property type="molecule type" value="Genomic_DNA"/>
</dbReference>
<evidence type="ECO:0000256" key="1">
    <source>
        <dbReference type="ARBA" id="ARBA00000832"/>
    </source>
</evidence>
<feature type="domain" description="Glucosamine/galactosamine-6-phosphate isomerase" evidence="8">
    <location>
        <begin position="10"/>
        <end position="251"/>
    </location>
</feature>
<dbReference type="RefSeq" id="WP_187570130.1">
    <property type="nucleotide sequence ID" value="NZ_CP060711.1"/>
</dbReference>
<evidence type="ECO:0000256" key="4">
    <source>
        <dbReference type="ARBA" id="ARBA00010662"/>
    </source>
</evidence>
<dbReference type="PANTHER" id="PTHR11054:SF0">
    <property type="entry name" value="6-PHOSPHOGLUCONOLACTONASE"/>
    <property type="match status" value="1"/>
</dbReference>
<dbReference type="Proteomes" id="UP000515977">
    <property type="component" value="Chromosome"/>
</dbReference>
<sequence>MGWIERDYADAATLVAGVAATFEAACHEAIAQRGSAFLALAGGRTPLPVYAHLANAQLGGSITAIPTDERCVPHDHAACNLRNLRDAFALARHSREGGNPALAVASKYQKLDSRLRGNDDALSVHIDVQPLTAPDGDIEASLAKTRAWLAAHPEPFDAVLLGMGADGHFASLFPGAANLADGLAMDSGTDAIATLPDPLPPEAPFARISLTLPRLLRARAVHLVVTGQDKRAILRRAQQEPHAPYPVATLLHAAASPIHIHWSP</sequence>
<dbReference type="GO" id="GO:0017057">
    <property type="term" value="F:6-phosphogluconolactonase activity"/>
    <property type="evidence" value="ECO:0007669"/>
    <property type="project" value="UniProtKB-UniRule"/>
</dbReference>
<comment type="pathway">
    <text evidence="3 7">Carbohydrate degradation; pentose phosphate pathway; D-ribulose 5-phosphate from D-glucose 6-phosphate (oxidative stage): step 2/3.</text>
</comment>
<dbReference type="InterPro" id="IPR005900">
    <property type="entry name" value="6-phosphogluconolactonase_DevB"/>
</dbReference>
<dbReference type="GO" id="GO:0005975">
    <property type="term" value="P:carbohydrate metabolic process"/>
    <property type="evidence" value="ECO:0007669"/>
    <property type="project" value="UniProtKB-UniRule"/>
</dbReference>
<proteinExistence type="inferred from homology"/>
<accession>A0A7G9QSN9</accession>
<dbReference type="NCBIfam" id="TIGR01198">
    <property type="entry name" value="pgl"/>
    <property type="match status" value="1"/>
</dbReference>
<protein>
    <recommendedName>
        <fullName evidence="6 7">6-phosphogluconolactonase</fullName>
        <shortName evidence="7">6PGL</shortName>
        <ecNumber evidence="5 7">3.1.1.31</ecNumber>
    </recommendedName>
</protein>
<comment type="similarity">
    <text evidence="4 7">Belongs to the glucosamine/galactosamine-6-phosphate isomerase family. 6-phosphogluconolactonase subfamily.</text>
</comment>
<reference evidence="9 10" key="1">
    <citation type="submission" date="2020-08" db="EMBL/GenBank/DDBJ databases">
        <title>Genome sequence of Thermomonas brevis KACC 16975T.</title>
        <authorList>
            <person name="Hyun D.-W."/>
            <person name="Bae J.-W."/>
        </authorList>
    </citation>
    <scope>NUCLEOTIDE SEQUENCE [LARGE SCALE GENOMIC DNA]</scope>
    <source>
        <strain evidence="9 10">KACC 16975</strain>
    </source>
</reference>
<evidence type="ECO:0000256" key="5">
    <source>
        <dbReference type="ARBA" id="ARBA00013198"/>
    </source>
</evidence>
<evidence type="ECO:0000313" key="9">
    <source>
        <dbReference type="EMBL" id="QNN46364.1"/>
    </source>
</evidence>
<dbReference type="AlphaFoldDB" id="A0A7G9QSN9"/>
<evidence type="ECO:0000256" key="3">
    <source>
        <dbReference type="ARBA" id="ARBA00004961"/>
    </source>
</evidence>
<organism evidence="9 10">
    <name type="scientific">Thermomonas brevis</name>
    <dbReference type="NCBI Taxonomy" id="215691"/>
    <lineage>
        <taxon>Bacteria</taxon>
        <taxon>Pseudomonadati</taxon>
        <taxon>Pseudomonadota</taxon>
        <taxon>Gammaproteobacteria</taxon>
        <taxon>Lysobacterales</taxon>
        <taxon>Lysobacteraceae</taxon>
        <taxon>Thermomonas</taxon>
    </lineage>
</organism>
<dbReference type="PANTHER" id="PTHR11054">
    <property type="entry name" value="6-PHOSPHOGLUCONOLACTONASE"/>
    <property type="match status" value="1"/>
</dbReference>
<dbReference type="UniPathway" id="UPA00115">
    <property type="reaction ID" value="UER00409"/>
</dbReference>
<dbReference type="EC" id="3.1.1.31" evidence="5 7"/>
<dbReference type="KEGG" id="tbv:H9L17_14525"/>
<dbReference type="Gene3D" id="3.40.50.1360">
    <property type="match status" value="1"/>
</dbReference>
<dbReference type="InterPro" id="IPR039104">
    <property type="entry name" value="6PGL"/>
</dbReference>
<evidence type="ECO:0000313" key="10">
    <source>
        <dbReference type="Proteomes" id="UP000515977"/>
    </source>
</evidence>
<comment type="function">
    <text evidence="2 7">Hydrolysis of 6-phosphogluconolactone to 6-phosphogluconate.</text>
</comment>
<evidence type="ECO:0000256" key="7">
    <source>
        <dbReference type="RuleBase" id="RU365095"/>
    </source>
</evidence>
<evidence type="ECO:0000256" key="2">
    <source>
        <dbReference type="ARBA" id="ARBA00002681"/>
    </source>
</evidence>
<dbReference type="SUPFAM" id="SSF100950">
    <property type="entry name" value="NagB/RpiA/CoA transferase-like"/>
    <property type="match status" value="1"/>
</dbReference>
<keyword evidence="10" id="KW-1185">Reference proteome</keyword>
<dbReference type="InterPro" id="IPR037171">
    <property type="entry name" value="NagB/RpiA_transferase-like"/>
</dbReference>
<evidence type="ECO:0000259" key="8">
    <source>
        <dbReference type="Pfam" id="PF01182"/>
    </source>
</evidence>
<dbReference type="InterPro" id="IPR006148">
    <property type="entry name" value="Glc/Gal-6P_isomerase"/>
</dbReference>
<name>A0A7G9QSN9_9GAMM</name>
<comment type="catalytic activity">
    <reaction evidence="1 7">
        <text>6-phospho-D-glucono-1,5-lactone + H2O = 6-phospho-D-gluconate + H(+)</text>
        <dbReference type="Rhea" id="RHEA:12556"/>
        <dbReference type="ChEBI" id="CHEBI:15377"/>
        <dbReference type="ChEBI" id="CHEBI:15378"/>
        <dbReference type="ChEBI" id="CHEBI:57955"/>
        <dbReference type="ChEBI" id="CHEBI:58759"/>
        <dbReference type="EC" id="3.1.1.31"/>
    </reaction>
</comment>
<dbReference type="Pfam" id="PF01182">
    <property type="entry name" value="Glucosamine_iso"/>
    <property type="match status" value="1"/>
</dbReference>
<keyword evidence="7 9" id="KW-0378">Hydrolase</keyword>